<name>A0A974BMK3_SEDHY</name>
<evidence type="ECO:0000313" key="9">
    <source>
        <dbReference type="Proteomes" id="UP000611629"/>
    </source>
</evidence>
<keyword evidence="1" id="KW-0808">Transferase</keyword>
<organism evidence="8 9">
    <name type="scientific">Sedimentibacter hydroxybenzoicus DSM 7310</name>
    <dbReference type="NCBI Taxonomy" id="1123245"/>
    <lineage>
        <taxon>Bacteria</taxon>
        <taxon>Bacillati</taxon>
        <taxon>Bacillota</taxon>
        <taxon>Tissierellia</taxon>
        <taxon>Sedimentibacter</taxon>
    </lineage>
</organism>
<dbReference type="SUPFAM" id="SSF140931">
    <property type="entry name" value="Fic-like"/>
    <property type="match status" value="1"/>
</dbReference>
<comment type="caution">
    <text evidence="8">The sequence shown here is derived from an EMBL/GenBank/DDBJ whole genome shotgun (WGS) entry which is preliminary data.</text>
</comment>
<proteinExistence type="predicted"/>
<comment type="catalytic activity">
    <reaction evidence="6">
        <text>L-threonyl-[protein] + ATP = 3-O-(5'-adenylyl)-L-threonyl-[protein] + diphosphate</text>
        <dbReference type="Rhea" id="RHEA:54292"/>
        <dbReference type="Rhea" id="RHEA-COMP:11060"/>
        <dbReference type="Rhea" id="RHEA-COMP:13847"/>
        <dbReference type="ChEBI" id="CHEBI:30013"/>
        <dbReference type="ChEBI" id="CHEBI:30616"/>
        <dbReference type="ChEBI" id="CHEBI:33019"/>
        <dbReference type="ChEBI" id="CHEBI:138113"/>
        <dbReference type="EC" id="2.7.7.108"/>
    </reaction>
</comment>
<dbReference type="PANTHER" id="PTHR39560">
    <property type="entry name" value="PROTEIN ADENYLYLTRANSFERASE FIC-RELATED"/>
    <property type="match status" value="1"/>
</dbReference>
<dbReference type="AlphaFoldDB" id="A0A974BMK3"/>
<evidence type="ECO:0000313" key="8">
    <source>
        <dbReference type="EMBL" id="NYB75335.1"/>
    </source>
</evidence>
<protein>
    <recommendedName>
        <fullName evidence="5">protein adenylyltransferase</fullName>
        <ecNumber evidence="5">2.7.7.108</ecNumber>
    </recommendedName>
</protein>
<reference evidence="8" key="1">
    <citation type="submission" date="2020-07" db="EMBL/GenBank/DDBJ databases">
        <title>Genomic analysis of a strain of Sedimentibacter Hydroxybenzoicus DSM7310.</title>
        <authorList>
            <person name="Ma S."/>
        </authorList>
    </citation>
    <scope>NUCLEOTIDE SEQUENCE</scope>
    <source>
        <strain evidence="8">DSM 7310</strain>
    </source>
</reference>
<evidence type="ECO:0000256" key="3">
    <source>
        <dbReference type="ARBA" id="ARBA00022741"/>
    </source>
</evidence>
<keyword evidence="2" id="KW-0548">Nucleotidyltransferase</keyword>
<evidence type="ECO:0000256" key="2">
    <source>
        <dbReference type="ARBA" id="ARBA00022695"/>
    </source>
</evidence>
<keyword evidence="4" id="KW-0067">ATP-binding</keyword>
<dbReference type="GO" id="GO:0005524">
    <property type="term" value="F:ATP binding"/>
    <property type="evidence" value="ECO:0007669"/>
    <property type="project" value="UniProtKB-KW"/>
</dbReference>
<dbReference type="GO" id="GO:0070733">
    <property type="term" value="F:AMPylase activity"/>
    <property type="evidence" value="ECO:0007669"/>
    <property type="project" value="UniProtKB-EC"/>
</dbReference>
<keyword evidence="3" id="KW-0547">Nucleotide-binding</keyword>
<dbReference type="PANTHER" id="PTHR39560:SF1">
    <property type="entry name" value="PROTEIN ADENYLYLTRANSFERASE FIC-RELATED"/>
    <property type="match status" value="1"/>
</dbReference>
<evidence type="ECO:0000256" key="7">
    <source>
        <dbReference type="ARBA" id="ARBA00048696"/>
    </source>
</evidence>
<comment type="catalytic activity">
    <reaction evidence="7">
        <text>L-tyrosyl-[protein] + ATP = O-(5'-adenylyl)-L-tyrosyl-[protein] + diphosphate</text>
        <dbReference type="Rhea" id="RHEA:54288"/>
        <dbReference type="Rhea" id="RHEA-COMP:10136"/>
        <dbReference type="Rhea" id="RHEA-COMP:13846"/>
        <dbReference type="ChEBI" id="CHEBI:30616"/>
        <dbReference type="ChEBI" id="CHEBI:33019"/>
        <dbReference type="ChEBI" id="CHEBI:46858"/>
        <dbReference type="ChEBI" id="CHEBI:83624"/>
        <dbReference type="EC" id="2.7.7.108"/>
    </reaction>
</comment>
<evidence type="ECO:0000256" key="1">
    <source>
        <dbReference type="ARBA" id="ARBA00022679"/>
    </source>
</evidence>
<evidence type="ECO:0000256" key="5">
    <source>
        <dbReference type="ARBA" id="ARBA00034531"/>
    </source>
</evidence>
<dbReference type="EC" id="2.7.7.108" evidence="5"/>
<accession>A0A974BMK3</accession>
<dbReference type="Gene3D" id="1.10.3290.10">
    <property type="entry name" value="Fido-like domain"/>
    <property type="match status" value="1"/>
</dbReference>
<keyword evidence="9" id="KW-1185">Reference proteome</keyword>
<dbReference type="Proteomes" id="UP000611629">
    <property type="component" value="Unassembled WGS sequence"/>
</dbReference>
<gene>
    <name evidence="8" type="ORF">HZF24_14400</name>
</gene>
<evidence type="ECO:0000256" key="4">
    <source>
        <dbReference type="ARBA" id="ARBA00022840"/>
    </source>
</evidence>
<dbReference type="RefSeq" id="WP_179239040.1">
    <property type="nucleotide sequence ID" value="NZ_JACBNQ010000020.1"/>
</dbReference>
<dbReference type="InterPro" id="IPR036597">
    <property type="entry name" value="Fido-like_dom_sf"/>
</dbReference>
<sequence length="131" mass="15229">MSDQIYCYPNSGALINKLNIRDCDILSEAERKLTMLRISDLIDNPIKGEFDLKHLQTIHKYIFQDIYDWAGEIRTVDIAKQNMFLEILDYVMKRTGKVAVLSEYGDKPPYNCEPEYSINTSKAVQNLKYNV</sequence>
<dbReference type="EMBL" id="JACBNQ010000020">
    <property type="protein sequence ID" value="NYB75335.1"/>
    <property type="molecule type" value="Genomic_DNA"/>
</dbReference>
<evidence type="ECO:0000256" key="6">
    <source>
        <dbReference type="ARBA" id="ARBA00047939"/>
    </source>
</evidence>
<dbReference type="GO" id="GO:0051302">
    <property type="term" value="P:regulation of cell division"/>
    <property type="evidence" value="ECO:0007669"/>
    <property type="project" value="TreeGrafter"/>
</dbReference>